<gene>
    <name evidence="1" type="ORF">L6452_43966</name>
</gene>
<sequence>MKSSMVMVDDYRASSSARVPVEGKSNEEDRAIIVRPSSSLQGTSLIRIAFDPITSGVTTACAPRSFGGATGRGGRSDGDDVGLLRFDILVILNMDGSPTNSSFLDLLRNFEINSSNVPFSLPNDNTFETDNDFGFYEPNSQYSEDSDSESMFNIEDDSDDVSENPVVNFMNDVGDVEDDDIANLENNIHIDVWSESENKIRLGMQFESKAHVKKAVTLWSITQNREFKVYESKSSSWLAKCKTLGDGGERSSIVHYTSRCAWYVRAVKKKNDHMWKITRSVDAHNYFGSCTAIIT</sequence>
<dbReference type="EMBL" id="CM042064">
    <property type="protein sequence ID" value="KAI3665342.1"/>
    <property type="molecule type" value="Genomic_DNA"/>
</dbReference>
<accession>A0ACB8XEH0</accession>
<evidence type="ECO:0000313" key="1">
    <source>
        <dbReference type="EMBL" id="KAI3665342.1"/>
    </source>
</evidence>
<reference evidence="2" key="1">
    <citation type="journal article" date="2022" name="Mol. Ecol. Resour.">
        <title>The genomes of chicory, endive, great burdock and yacon provide insights into Asteraceae palaeo-polyploidization history and plant inulin production.</title>
        <authorList>
            <person name="Fan W."/>
            <person name="Wang S."/>
            <person name="Wang H."/>
            <person name="Wang A."/>
            <person name="Jiang F."/>
            <person name="Liu H."/>
            <person name="Zhao H."/>
            <person name="Xu D."/>
            <person name="Zhang Y."/>
        </authorList>
    </citation>
    <scope>NUCLEOTIDE SEQUENCE [LARGE SCALE GENOMIC DNA]</scope>
    <source>
        <strain evidence="2">cv. Niubang</strain>
    </source>
</reference>
<organism evidence="1 2">
    <name type="scientific">Arctium lappa</name>
    <name type="common">Greater burdock</name>
    <name type="synonym">Lappa major</name>
    <dbReference type="NCBI Taxonomy" id="4217"/>
    <lineage>
        <taxon>Eukaryota</taxon>
        <taxon>Viridiplantae</taxon>
        <taxon>Streptophyta</taxon>
        <taxon>Embryophyta</taxon>
        <taxon>Tracheophyta</taxon>
        <taxon>Spermatophyta</taxon>
        <taxon>Magnoliopsida</taxon>
        <taxon>eudicotyledons</taxon>
        <taxon>Gunneridae</taxon>
        <taxon>Pentapetalae</taxon>
        <taxon>asterids</taxon>
        <taxon>campanulids</taxon>
        <taxon>Asterales</taxon>
        <taxon>Asteraceae</taxon>
        <taxon>Carduoideae</taxon>
        <taxon>Cardueae</taxon>
        <taxon>Arctiinae</taxon>
        <taxon>Arctium</taxon>
    </lineage>
</organism>
<reference evidence="1 2" key="2">
    <citation type="journal article" date="2022" name="Mol. Ecol. Resour.">
        <title>The genomes of chicory, endive, great burdock and yacon provide insights into Asteraceae paleo-polyploidization history and plant inulin production.</title>
        <authorList>
            <person name="Fan W."/>
            <person name="Wang S."/>
            <person name="Wang H."/>
            <person name="Wang A."/>
            <person name="Jiang F."/>
            <person name="Liu H."/>
            <person name="Zhao H."/>
            <person name="Xu D."/>
            <person name="Zhang Y."/>
        </authorList>
    </citation>
    <scope>NUCLEOTIDE SEQUENCE [LARGE SCALE GENOMIC DNA]</scope>
    <source>
        <strain evidence="2">cv. Niubang</strain>
    </source>
</reference>
<protein>
    <submittedName>
        <fullName evidence="1">Uncharacterized protein</fullName>
    </submittedName>
</protein>
<evidence type="ECO:0000313" key="2">
    <source>
        <dbReference type="Proteomes" id="UP001055879"/>
    </source>
</evidence>
<name>A0ACB8XEH0_ARCLA</name>
<proteinExistence type="predicted"/>
<comment type="caution">
    <text evidence="1">The sequence shown here is derived from an EMBL/GenBank/DDBJ whole genome shotgun (WGS) entry which is preliminary data.</text>
</comment>
<keyword evidence="2" id="KW-1185">Reference proteome</keyword>
<dbReference type="Proteomes" id="UP001055879">
    <property type="component" value="Linkage Group LG18"/>
</dbReference>